<dbReference type="HOGENOM" id="CLU_919348_0_0_1"/>
<dbReference type="eggNOG" id="KOG0017">
    <property type="taxonomic scope" value="Eukaryota"/>
</dbReference>
<dbReference type="Proteomes" id="UP000032141">
    <property type="component" value="Chromosome C3"/>
</dbReference>
<dbReference type="STRING" id="109376.A0A0D3BGZ0"/>
<organism evidence="1 2">
    <name type="scientific">Brassica oleracea var. oleracea</name>
    <dbReference type="NCBI Taxonomy" id="109376"/>
    <lineage>
        <taxon>Eukaryota</taxon>
        <taxon>Viridiplantae</taxon>
        <taxon>Streptophyta</taxon>
        <taxon>Embryophyta</taxon>
        <taxon>Tracheophyta</taxon>
        <taxon>Spermatophyta</taxon>
        <taxon>Magnoliopsida</taxon>
        <taxon>eudicotyledons</taxon>
        <taxon>Gunneridae</taxon>
        <taxon>Pentapetalae</taxon>
        <taxon>rosids</taxon>
        <taxon>malvids</taxon>
        <taxon>Brassicales</taxon>
        <taxon>Brassicaceae</taxon>
        <taxon>Brassiceae</taxon>
        <taxon>Brassica</taxon>
    </lineage>
</organism>
<keyword evidence="2" id="KW-1185">Reference proteome</keyword>
<dbReference type="AlphaFoldDB" id="A0A0D3BGZ0"/>
<dbReference type="Gene3D" id="2.40.30.10">
    <property type="entry name" value="Translation factors"/>
    <property type="match status" value="1"/>
</dbReference>
<reference evidence="1" key="2">
    <citation type="submission" date="2015-03" db="UniProtKB">
        <authorList>
            <consortium name="EnsemblPlants"/>
        </authorList>
    </citation>
    <scope>IDENTIFICATION</scope>
</reference>
<evidence type="ECO:0000313" key="2">
    <source>
        <dbReference type="Proteomes" id="UP000032141"/>
    </source>
</evidence>
<dbReference type="CDD" id="cd09272">
    <property type="entry name" value="RNase_HI_RT_Ty1"/>
    <property type="match status" value="1"/>
</dbReference>
<dbReference type="Gramene" id="Bo3g123640.1">
    <property type="protein sequence ID" value="Bo3g123640.1"/>
    <property type="gene ID" value="Bo3g123640"/>
</dbReference>
<reference evidence="1 2" key="1">
    <citation type="journal article" date="2014" name="Genome Biol.">
        <title>Transcriptome and methylome profiling reveals relics of genome dominance in the mesopolyploid Brassica oleracea.</title>
        <authorList>
            <person name="Parkin I.A."/>
            <person name="Koh C."/>
            <person name="Tang H."/>
            <person name="Robinson S.J."/>
            <person name="Kagale S."/>
            <person name="Clarke W.E."/>
            <person name="Town C.D."/>
            <person name="Nixon J."/>
            <person name="Krishnakumar V."/>
            <person name="Bidwell S.L."/>
            <person name="Denoeud F."/>
            <person name="Belcram H."/>
            <person name="Links M.G."/>
            <person name="Just J."/>
            <person name="Clarke C."/>
            <person name="Bender T."/>
            <person name="Huebert T."/>
            <person name="Mason A.S."/>
            <person name="Pires J.C."/>
            <person name="Barker G."/>
            <person name="Moore J."/>
            <person name="Walley P.G."/>
            <person name="Manoli S."/>
            <person name="Batley J."/>
            <person name="Edwards D."/>
            <person name="Nelson M.N."/>
            <person name="Wang X."/>
            <person name="Paterson A.H."/>
            <person name="King G."/>
            <person name="Bancroft I."/>
            <person name="Chalhoub B."/>
            <person name="Sharpe A.G."/>
        </authorList>
    </citation>
    <scope>NUCLEOTIDE SEQUENCE</scope>
    <source>
        <strain evidence="1 2">cv. TO1000</strain>
    </source>
</reference>
<evidence type="ECO:0008006" key="3">
    <source>
        <dbReference type="Google" id="ProtNLM"/>
    </source>
</evidence>
<dbReference type="EnsemblPlants" id="Bo3g123640.1">
    <property type="protein sequence ID" value="Bo3g123640.1"/>
    <property type="gene ID" value="Bo3g123640"/>
</dbReference>
<name>A0A0D3BGZ0_BRAOL</name>
<protein>
    <recommendedName>
        <fullName evidence="3">GAG-pre-integrase domain-containing protein</fullName>
    </recommendedName>
</protein>
<evidence type="ECO:0000313" key="1">
    <source>
        <dbReference type="EnsemblPlants" id="Bo3g123640.1"/>
    </source>
</evidence>
<accession>A0A0D3BGZ0</accession>
<proteinExistence type="predicted"/>
<sequence length="303" mass="34895">MADVSRALRTKDFGSTSIHCLMLSSTNYQVWSMRRKEMIVGMQSVTHEEGVCNACLAEKQIRHSLPSVTHGEAVCDTCFAGKQIRDSFPTKAMVCTSKPLGLLLGYLCRRIAPPTLSNHREAFYRFKRFTPIDEERGEVVLVMFNLRIDNKSAIALTKNPVFHGRSKHVLKKYHFIRECVENGHIEVEHVSGVEQKADILTRAHVRKMADVTKVIIIGSFNHKTHRNLSEEVRRRFYKNWVNSKKRRYGSEESIRSNLEKDVNPMSGFAHHGVVKEDYLRIMFKQMRSVIGVQEIDLPNSSWY</sequence>